<accession>A0A645FXY9</accession>
<organism evidence="1">
    <name type="scientific">bioreactor metagenome</name>
    <dbReference type="NCBI Taxonomy" id="1076179"/>
    <lineage>
        <taxon>unclassified sequences</taxon>
        <taxon>metagenomes</taxon>
        <taxon>ecological metagenomes</taxon>
    </lineage>
</organism>
<gene>
    <name evidence="1" type="ORF">SDC9_166109</name>
</gene>
<name>A0A645FXY9_9ZZZZ</name>
<proteinExistence type="predicted"/>
<comment type="caution">
    <text evidence="1">The sequence shown here is derived from an EMBL/GenBank/DDBJ whole genome shotgun (WGS) entry which is preliminary data.</text>
</comment>
<protein>
    <submittedName>
        <fullName evidence="1">Uncharacterized protein</fullName>
    </submittedName>
</protein>
<dbReference type="AlphaFoldDB" id="A0A645FXY9"/>
<evidence type="ECO:0000313" key="1">
    <source>
        <dbReference type="EMBL" id="MPN18746.1"/>
    </source>
</evidence>
<sequence length="48" mass="5733">MILASSIVKQYVEDLRKKFKHKRDNYLGLNIIDNSLDYYLIINCLNKD</sequence>
<reference evidence="1" key="1">
    <citation type="submission" date="2019-08" db="EMBL/GenBank/DDBJ databases">
        <authorList>
            <person name="Kucharzyk K."/>
            <person name="Murdoch R.W."/>
            <person name="Higgins S."/>
            <person name="Loffler F."/>
        </authorList>
    </citation>
    <scope>NUCLEOTIDE SEQUENCE</scope>
</reference>
<dbReference type="EMBL" id="VSSQ01066149">
    <property type="protein sequence ID" value="MPN18746.1"/>
    <property type="molecule type" value="Genomic_DNA"/>
</dbReference>